<evidence type="ECO:0000256" key="2">
    <source>
        <dbReference type="SAM" id="Phobius"/>
    </source>
</evidence>
<feature type="compositionally biased region" description="Polar residues" evidence="1">
    <location>
        <begin position="643"/>
        <end position="652"/>
    </location>
</feature>
<feature type="region of interest" description="Disordered" evidence="1">
    <location>
        <begin position="493"/>
        <end position="560"/>
    </location>
</feature>
<keyword evidence="2" id="KW-0472">Membrane</keyword>
<feature type="region of interest" description="Disordered" evidence="1">
    <location>
        <begin position="623"/>
        <end position="652"/>
    </location>
</feature>
<gene>
    <name evidence="3" type="ORF">BJ322DRAFT_769803</name>
</gene>
<feature type="transmembrane region" description="Helical" evidence="2">
    <location>
        <begin position="140"/>
        <end position="166"/>
    </location>
</feature>
<keyword evidence="4" id="KW-1185">Reference proteome</keyword>
<evidence type="ECO:0000313" key="4">
    <source>
        <dbReference type="Proteomes" id="UP000736335"/>
    </source>
</evidence>
<feature type="transmembrane region" description="Helical" evidence="2">
    <location>
        <begin position="178"/>
        <end position="199"/>
    </location>
</feature>
<keyword evidence="2" id="KW-1133">Transmembrane helix</keyword>
<feature type="transmembrane region" description="Helical" evidence="2">
    <location>
        <begin position="24"/>
        <end position="47"/>
    </location>
</feature>
<keyword evidence="2" id="KW-0812">Transmembrane</keyword>
<reference evidence="3" key="2">
    <citation type="submission" date="2020-11" db="EMBL/GenBank/DDBJ databases">
        <authorList>
            <consortium name="DOE Joint Genome Institute"/>
            <person name="Kuo A."/>
            <person name="Miyauchi S."/>
            <person name="Kiss E."/>
            <person name="Drula E."/>
            <person name="Kohler A."/>
            <person name="Sanchez-Garcia M."/>
            <person name="Andreopoulos B."/>
            <person name="Barry K.W."/>
            <person name="Bonito G."/>
            <person name="Buee M."/>
            <person name="Carver A."/>
            <person name="Chen C."/>
            <person name="Cichocki N."/>
            <person name="Clum A."/>
            <person name="Culley D."/>
            <person name="Crous P.W."/>
            <person name="Fauchery L."/>
            <person name="Girlanda M."/>
            <person name="Hayes R."/>
            <person name="Keri Z."/>
            <person name="Labutti K."/>
            <person name="Lipzen A."/>
            <person name="Lombard V."/>
            <person name="Magnuson J."/>
            <person name="Maillard F."/>
            <person name="Morin E."/>
            <person name="Murat C."/>
            <person name="Nolan M."/>
            <person name="Ohm R."/>
            <person name="Pangilinan J."/>
            <person name="Pereira M."/>
            <person name="Perotto S."/>
            <person name="Peter M."/>
            <person name="Riley R."/>
            <person name="Sitrit Y."/>
            <person name="Stielow B."/>
            <person name="Szollosi G."/>
            <person name="Zifcakova L."/>
            <person name="Stursova M."/>
            <person name="Spatafora J.W."/>
            <person name="Tedersoo L."/>
            <person name="Vaario L.-M."/>
            <person name="Yamada A."/>
            <person name="Yan M."/>
            <person name="Wang P."/>
            <person name="Xu J."/>
            <person name="Bruns T."/>
            <person name="Baldrian P."/>
            <person name="Vilgalys R."/>
            <person name="Henrissat B."/>
            <person name="Grigoriev I.V."/>
            <person name="Hibbett D."/>
            <person name="Nagy L.G."/>
            <person name="Martin F.M."/>
        </authorList>
    </citation>
    <scope>NUCLEOTIDE SEQUENCE</scope>
    <source>
        <strain evidence="3">UH-Tt-Lm1</strain>
    </source>
</reference>
<dbReference type="AlphaFoldDB" id="A0A9P6L7K8"/>
<evidence type="ECO:0000256" key="1">
    <source>
        <dbReference type="SAM" id="MobiDB-lite"/>
    </source>
</evidence>
<proteinExistence type="predicted"/>
<comment type="caution">
    <text evidence="3">The sequence shown here is derived from an EMBL/GenBank/DDBJ whole genome shotgun (WGS) entry which is preliminary data.</text>
</comment>
<organism evidence="3 4">
    <name type="scientific">Thelephora terrestris</name>
    <dbReference type="NCBI Taxonomy" id="56493"/>
    <lineage>
        <taxon>Eukaryota</taxon>
        <taxon>Fungi</taxon>
        <taxon>Dikarya</taxon>
        <taxon>Basidiomycota</taxon>
        <taxon>Agaricomycotina</taxon>
        <taxon>Agaricomycetes</taxon>
        <taxon>Thelephorales</taxon>
        <taxon>Thelephoraceae</taxon>
        <taxon>Thelephora</taxon>
    </lineage>
</organism>
<feature type="region of interest" description="Disordered" evidence="1">
    <location>
        <begin position="707"/>
        <end position="741"/>
    </location>
</feature>
<feature type="compositionally biased region" description="Polar residues" evidence="1">
    <location>
        <begin position="534"/>
        <end position="553"/>
    </location>
</feature>
<dbReference type="Proteomes" id="UP000736335">
    <property type="component" value="Unassembled WGS sequence"/>
</dbReference>
<feature type="compositionally biased region" description="Polar residues" evidence="1">
    <location>
        <begin position="496"/>
        <end position="524"/>
    </location>
</feature>
<feature type="transmembrane region" description="Helical" evidence="2">
    <location>
        <begin position="251"/>
        <end position="270"/>
    </location>
</feature>
<evidence type="ECO:0000313" key="3">
    <source>
        <dbReference type="EMBL" id="KAF9786129.1"/>
    </source>
</evidence>
<accession>A0A9P6L7K8</accession>
<feature type="transmembrane region" description="Helical" evidence="2">
    <location>
        <begin position="219"/>
        <end position="239"/>
    </location>
</feature>
<dbReference type="EMBL" id="WIUZ02000006">
    <property type="protein sequence ID" value="KAF9786129.1"/>
    <property type="molecule type" value="Genomic_DNA"/>
</dbReference>
<protein>
    <submittedName>
        <fullName evidence="3">Uncharacterized protein</fullName>
    </submittedName>
</protein>
<reference evidence="3" key="1">
    <citation type="journal article" date="2020" name="Nat. Commun.">
        <title>Large-scale genome sequencing of mycorrhizal fungi provides insights into the early evolution of symbiotic traits.</title>
        <authorList>
            <person name="Miyauchi S."/>
            <person name="Kiss E."/>
            <person name="Kuo A."/>
            <person name="Drula E."/>
            <person name="Kohler A."/>
            <person name="Sanchez-Garcia M."/>
            <person name="Morin E."/>
            <person name="Andreopoulos B."/>
            <person name="Barry K.W."/>
            <person name="Bonito G."/>
            <person name="Buee M."/>
            <person name="Carver A."/>
            <person name="Chen C."/>
            <person name="Cichocki N."/>
            <person name="Clum A."/>
            <person name="Culley D."/>
            <person name="Crous P.W."/>
            <person name="Fauchery L."/>
            <person name="Girlanda M."/>
            <person name="Hayes R.D."/>
            <person name="Keri Z."/>
            <person name="LaButti K."/>
            <person name="Lipzen A."/>
            <person name="Lombard V."/>
            <person name="Magnuson J."/>
            <person name="Maillard F."/>
            <person name="Murat C."/>
            <person name="Nolan M."/>
            <person name="Ohm R.A."/>
            <person name="Pangilinan J."/>
            <person name="Pereira M.F."/>
            <person name="Perotto S."/>
            <person name="Peter M."/>
            <person name="Pfister S."/>
            <person name="Riley R."/>
            <person name="Sitrit Y."/>
            <person name="Stielow J.B."/>
            <person name="Szollosi G."/>
            <person name="Zifcakova L."/>
            <person name="Stursova M."/>
            <person name="Spatafora J.W."/>
            <person name="Tedersoo L."/>
            <person name="Vaario L.M."/>
            <person name="Yamada A."/>
            <person name="Yan M."/>
            <person name="Wang P."/>
            <person name="Xu J."/>
            <person name="Bruns T."/>
            <person name="Baldrian P."/>
            <person name="Vilgalys R."/>
            <person name="Dunand C."/>
            <person name="Henrissat B."/>
            <person name="Grigoriev I.V."/>
            <person name="Hibbett D."/>
            <person name="Nagy L.G."/>
            <person name="Martin F.M."/>
        </authorList>
    </citation>
    <scope>NUCLEOTIDE SEQUENCE</scope>
    <source>
        <strain evidence="3">UH-Tt-Lm1</strain>
    </source>
</reference>
<name>A0A9P6L7K8_9AGAM</name>
<dbReference type="OrthoDB" id="2564696at2759"/>
<feature type="transmembrane region" description="Helical" evidence="2">
    <location>
        <begin position="53"/>
        <end position="77"/>
    </location>
</feature>
<sequence>MAYLPLEDLHFFPSKRDLSDDLNYVLADIPLLAVGILAFCTFTFLALLKRLGILLTVLHLTVVTAFIASIIDLSQVLQREQSKRDLGPQMDSLVKTREIGYALSNSLRFLFFWIFVAEPPKAERDTPNARAGTHSGNWDAWGIVGLALRWGSLCLTIIVFALQVVWRLDSRVDEFTSAYLAESAIEVILSIILAFKILLNCSHCTIVSKGVCLLDYLGFLLSLNLSIGLGIANIIHLKFTETILGRFFQAVNFYLLVLFSLLAVFTPSWGSKSGHAPSFHQLSPRPPASSFNVSALNVSTPDPSFVQPRFDSPVIPQTQADTSSHTRRLSGWLAIQRRRLSSLSRRGDSQVDINSQLWKQSQVERGLTYWENVSKDSAVLGKTYGNHDLYVDTDPVQHLAFEKVKLEAPRFGRGFIKSLSSRYSNIDLPAPQMVDRKSWQAGSPVFGLNGIIRPSTGESASVTVTGPDRSSNISDLFRKQEELENSIAALKLLQGPTAQPSSPTSSKRSGEPSTTRSEFSLSSFPNPPWVTASDLHNPSELPQSRSHVPTRNTKPLHLKAPGISVENVPFELVPPRMPALMAERHRTPSLPMSETADSEVLVSARTQRFDSQGTQYDVTSFIGNLTGGPTNDHPPPGHKKEFSGSSTDTGDLTVASSGSLDPEQTATIVTLQQSKQTFEGSPLARMPVISPTTTGFLPVTRVTLPSRPKLDISQPQESDPQLRADVSPDIFERPRAVPPMH</sequence>